<evidence type="ECO:0000313" key="2">
    <source>
        <dbReference type="Proteomes" id="UP000775547"/>
    </source>
</evidence>
<proteinExistence type="predicted"/>
<dbReference type="Proteomes" id="UP000775547">
    <property type="component" value="Unassembled WGS sequence"/>
</dbReference>
<evidence type="ECO:0000313" key="1">
    <source>
        <dbReference type="EMBL" id="KAG5642178.1"/>
    </source>
</evidence>
<reference evidence="1" key="2">
    <citation type="submission" date="2021-10" db="EMBL/GenBank/DDBJ databases">
        <title>Phylogenomics reveals ancestral predisposition of the termite-cultivated fungus Termitomyces towards a domesticated lifestyle.</title>
        <authorList>
            <person name="Auxier B."/>
            <person name="Grum-Grzhimaylo A."/>
            <person name="Cardenas M.E."/>
            <person name="Lodge J.D."/>
            <person name="Laessoe T."/>
            <person name="Pedersen O."/>
            <person name="Smith M.E."/>
            <person name="Kuyper T.W."/>
            <person name="Franco-Molano E.A."/>
            <person name="Baroni T.J."/>
            <person name="Aanen D.K."/>
        </authorList>
    </citation>
    <scope>NUCLEOTIDE SEQUENCE</scope>
    <source>
        <strain evidence="1">AP01</strain>
        <tissue evidence="1">Mycelium</tissue>
    </source>
</reference>
<comment type="caution">
    <text evidence="1">The sequence shown here is derived from an EMBL/GenBank/DDBJ whole genome shotgun (WGS) entry which is preliminary data.</text>
</comment>
<reference evidence="1" key="1">
    <citation type="submission" date="2020-07" db="EMBL/GenBank/DDBJ databases">
        <authorList>
            <person name="Nieuwenhuis M."/>
            <person name="Van De Peppel L.J.J."/>
        </authorList>
    </citation>
    <scope>NUCLEOTIDE SEQUENCE</scope>
    <source>
        <strain evidence="1">AP01</strain>
        <tissue evidence="1">Mycelium</tissue>
    </source>
</reference>
<dbReference type="EMBL" id="JABCKV010000209">
    <property type="protein sequence ID" value="KAG5642178.1"/>
    <property type="molecule type" value="Genomic_DNA"/>
</dbReference>
<keyword evidence="2" id="KW-1185">Reference proteome</keyword>
<accession>A0A9P7K9F1</accession>
<gene>
    <name evidence="1" type="ORF">DXG03_003441</name>
</gene>
<dbReference type="AlphaFoldDB" id="A0A9P7K9F1"/>
<sequence>MEQRKRVRQWQGALREEMSNLPRESPWPIPTRRILVRQIRDEDAPYEGDNIIHSWEVDLDLFDGSLDLSELALDIEEDYVVKCPNPPQYWN</sequence>
<organism evidence="1 2">
    <name type="scientific">Asterophora parasitica</name>
    <dbReference type="NCBI Taxonomy" id="117018"/>
    <lineage>
        <taxon>Eukaryota</taxon>
        <taxon>Fungi</taxon>
        <taxon>Dikarya</taxon>
        <taxon>Basidiomycota</taxon>
        <taxon>Agaricomycotina</taxon>
        <taxon>Agaricomycetes</taxon>
        <taxon>Agaricomycetidae</taxon>
        <taxon>Agaricales</taxon>
        <taxon>Tricholomatineae</taxon>
        <taxon>Lyophyllaceae</taxon>
        <taxon>Asterophora</taxon>
    </lineage>
</organism>
<protein>
    <submittedName>
        <fullName evidence="1">Uncharacterized protein</fullName>
    </submittedName>
</protein>
<name>A0A9P7K9F1_9AGAR</name>